<dbReference type="AlphaFoldDB" id="A0A1F8H952"/>
<name>A0A1F8H952_9BACT</name>
<reference evidence="1 2" key="1">
    <citation type="journal article" date="2016" name="Nat. Commun.">
        <title>Thousands of microbial genomes shed light on interconnected biogeochemical processes in an aquifer system.</title>
        <authorList>
            <person name="Anantharaman K."/>
            <person name="Brown C.T."/>
            <person name="Hug L.A."/>
            <person name="Sharon I."/>
            <person name="Castelle C.J."/>
            <person name="Probst A.J."/>
            <person name="Thomas B.C."/>
            <person name="Singh A."/>
            <person name="Wilkins M.J."/>
            <person name="Karaoz U."/>
            <person name="Brodie E.L."/>
            <person name="Williams K.H."/>
            <person name="Hubbard S.S."/>
            <person name="Banfield J.F."/>
        </authorList>
    </citation>
    <scope>NUCLEOTIDE SEQUENCE [LARGE SCALE GENOMIC DNA]</scope>
</reference>
<dbReference type="EMBL" id="MGKY01000016">
    <property type="protein sequence ID" value="OGN33469.1"/>
    <property type="molecule type" value="Genomic_DNA"/>
</dbReference>
<gene>
    <name evidence="1" type="ORF">A3G51_01735</name>
</gene>
<sequence length="145" mass="16693">MLQEFYVVTATSVYHVEYDKKFNQAKATKIDLRGKSKVDVGQELTGPMVSVCKWLQFYIPEGGNFTFSLQRKIEMVNTRYWLGGTSEIVGLFLEKQGALDCLNDHQDLTSCDRRWLDATKKVICAIGHEHPVFEVCEWEGLRLVR</sequence>
<accession>A0A1F8H952</accession>
<protein>
    <submittedName>
        <fullName evidence="1">Uncharacterized protein</fullName>
    </submittedName>
</protein>
<dbReference type="Proteomes" id="UP000177745">
    <property type="component" value="Unassembled WGS sequence"/>
</dbReference>
<proteinExistence type="predicted"/>
<organism evidence="1 2">
    <name type="scientific">Candidatus Yanofskybacteria bacterium RIFCSPLOWO2_12_FULL_43_11b</name>
    <dbReference type="NCBI Taxonomy" id="1802710"/>
    <lineage>
        <taxon>Bacteria</taxon>
        <taxon>Candidatus Yanofskyibacteriota</taxon>
    </lineage>
</organism>
<evidence type="ECO:0000313" key="1">
    <source>
        <dbReference type="EMBL" id="OGN33469.1"/>
    </source>
</evidence>
<evidence type="ECO:0000313" key="2">
    <source>
        <dbReference type="Proteomes" id="UP000177745"/>
    </source>
</evidence>
<comment type="caution">
    <text evidence="1">The sequence shown here is derived from an EMBL/GenBank/DDBJ whole genome shotgun (WGS) entry which is preliminary data.</text>
</comment>